<keyword evidence="3" id="KW-1185">Reference proteome</keyword>
<sequence>NATVATATRVDDAMAYTALPVPVGRLFQLKCLNPGIIRFGLTTLTPDKAPLYKWLTNAIYDPHYWEWFSGHVWNGGNQKAVEYDIQNDVGNNHSLGMAVYPNGELHVFANGKDVGTPWQNLPLDLPLYGVVGLENFGKYGSFKLEPMSYVVADYNCFSPRHGGGVTLSENATVATATRVDDAMAYTALPVPVGRLFQLKCLNPGIIRFGLTTLTPDKAPLYKWLTNAIYDPHYWEWFSGHVWNGGNQKAVEYDIQNDVGNNHSLGMAVYPNGELHVFANGKDVGTPWQNLPLDLPLYGVVGLENFGTYGSFKLGEHI</sequence>
<evidence type="ECO:0000313" key="3">
    <source>
        <dbReference type="Proteomes" id="UP001174909"/>
    </source>
</evidence>
<feature type="domain" description="NHR" evidence="1">
    <location>
        <begin position="8"/>
        <end position="133"/>
    </location>
</feature>
<comment type="caution">
    <text evidence="2">The sequence shown here is derived from an EMBL/GenBank/DDBJ whole genome shotgun (WGS) entry which is preliminary data.</text>
</comment>
<dbReference type="EMBL" id="CASHTH010001961">
    <property type="protein sequence ID" value="CAI8022519.1"/>
    <property type="molecule type" value="Genomic_DNA"/>
</dbReference>
<organism evidence="2 3">
    <name type="scientific">Geodia barretti</name>
    <name type="common">Barrett's horny sponge</name>
    <dbReference type="NCBI Taxonomy" id="519541"/>
    <lineage>
        <taxon>Eukaryota</taxon>
        <taxon>Metazoa</taxon>
        <taxon>Porifera</taxon>
        <taxon>Demospongiae</taxon>
        <taxon>Heteroscleromorpha</taxon>
        <taxon>Tetractinellida</taxon>
        <taxon>Astrophorina</taxon>
        <taxon>Geodiidae</taxon>
        <taxon>Geodia</taxon>
    </lineage>
</organism>
<dbReference type="PANTHER" id="PTHR12429">
    <property type="entry name" value="NEURALIZED"/>
    <property type="match status" value="1"/>
</dbReference>
<dbReference type="InterPro" id="IPR037962">
    <property type="entry name" value="Neuralized"/>
</dbReference>
<dbReference type="InterPro" id="IPR006573">
    <property type="entry name" value="NHR_dom"/>
</dbReference>
<dbReference type="InterPro" id="IPR043136">
    <property type="entry name" value="B30.2/SPRY_sf"/>
</dbReference>
<dbReference type="AlphaFoldDB" id="A0AA35S3Y8"/>
<protein>
    <recommendedName>
        <fullName evidence="1">NHR domain-containing protein</fullName>
    </recommendedName>
</protein>
<name>A0AA35S3Y8_GEOBA</name>
<evidence type="ECO:0000259" key="1">
    <source>
        <dbReference type="Pfam" id="PF07177"/>
    </source>
</evidence>
<gene>
    <name evidence="2" type="ORF">GBAR_LOCUS13213</name>
</gene>
<dbReference type="Proteomes" id="UP001174909">
    <property type="component" value="Unassembled WGS sequence"/>
</dbReference>
<dbReference type="Pfam" id="PF07177">
    <property type="entry name" value="Neuralized"/>
    <property type="match status" value="2"/>
</dbReference>
<proteinExistence type="predicted"/>
<feature type="domain" description="NHR" evidence="1">
    <location>
        <begin position="157"/>
        <end position="302"/>
    </location>
</feature>
<dbReference type="PANTHER" id="PTHR12429:SF8">
    <property type="entry name" value="NEURALIZED-LIKE PROTEIN 2"/>
    <property type="match status" value="1"/>
</dbReference>
<accession>A0AA35S3Y8</accession>
<feature type="non-terminal residue" evidence="2">
    <location>
        <position position="1"/>
    </location>
</feature>
<evidence type="ECO:0000313" key="2">
    <source>
        <dbReference type="EMBL" id="CAI8022519.1"/>
    </source>
</evidence>
<dbReference type="Gene3D" id="2.60.120.920">
    <property type="match status" value="2"/>
</dbReference>
<reference evidence="2" key="1">
    <citation type="submission" date="2023-03" db="EMBL/GenBank/DDBJ databases">
        <authorList>
            <person name="Steffen K."/>
            <person name="Cardenas P."/>
        </authorList>
    </citation>
    <scope>NUCLEOTIDE SEQUENCE</scope>
</reference>